<protein>
    <submittedName>
        <fullName evidence="2">DUF3592 domain-containing protein</fullName>
    </submittedName>
</protein>
<sequence>MKRKMRKYVVILLGVFFTLFGIAVIALNFYRIQINNEFMEKAVPVEGEIVDISHTSSGTDSDTYDYYASYEYNGKEYKHVKLSVGQTNLYVGREMILLIDPDNPVNVNTEENILLERKVLFGIGGFALVVGMGILISTFLRKLKHKKLLENGKHIYATVDSIELDMQRTYMDRHPYVVNCSYEDISTKEKYFFKSHPVTFNPSEFYRPGDKIDVYVDQYNKDKYYVEVRDKTEDGFM</sequence>
<name>A0A927UC82_9FIRM</name>
<keyword evidence="1" id="KW-0472">Membrane</keyword>
<evidence type="ECO:0000313" key="3">
    <source>
        <dbReference type="Proteomes" id="UP000766246"/>
    </source>
</evidence>
<evidence type="ECO:0000256" key="1">
    <source>
        <dbReference type="SAM" id="Phobius"/>
    </source>
</evidence>
<feature type="transmembrane region" description="Helical" evidence="1">
    <location>
        <begin position="119"/>
        <end position="140"/>
    </location>
</feature>
<dbReference type="EMBL" id="SVER01000018">
    <property type="protein sequence ID" value="MBE5919765.1"/>
    <property type="molecule type" value="Genomic_DNA"/>
</dbReference>
<proteinExistence type="predicted"/>
<dbReference type="AlphaFoldDB" id="A0A927UC82"/>
<feature type="transmembrane region" description="Helical" evidence="1">
    <location>
        <begin position="9"/>
        <end position="30"/>
    </location>
</feature>
<comment type="caution">
    <text evidence="2">The sequence shown here is derived from an EMBL/GenBank/DDBJ whole genome shotgun (WGS) entry which is preliminary data.</text>
</comment>
<keyword evidence="1" id="KW-0812">Transmembrane</keyword>
<gene>
    <name evidence="2" type="ORF">E7272_07950</name>
</gene>
<accession>A0A927UC82</accession>
<organism evidence="2 3">
    <name type="scientific">Pseudobutyrivibrio ruminis</name>
    <dbReference type="NCBI Taxonomy" id="46206"/>
    <lineage>
        <taxon>Bacteria</taxon>
        <taxon>Bacillati</taxon>
        <taxon>Bacillota</taxon>
        <taxon>Clostridia</taxon>
        <taxon>Lachnospirales</taxon>
        <taxon>Lachnospiraceae</taxon>
        <taxon>Pseudobutyrivibrio</taxon>
    </lineage>
</organism>
<evidence type="ECO:0000313" key="2">
    <source>
        <dbReference type="EMBL" id="MBE5919765.1"/>
    </source>
</evidence>
<reference evidence="2" key="1">
    <citation type="submission" date="2019-04" db="EMBL/GenBank/DDBJ databases">
        <title>Evolution of Biomass-Degrading Anaerobic Consortia Revealed by Metagenomics.</title>
        <authorList>
            <person name="Peng X."/>
        </authorList>
    </citation>
    <scope>NUCLEOTIDE SEQUENCE</scope>
    <source>
        <strain evidence="2">SIG311</strain>
    </source>
</reference>
<keyword evidence="1" id="KW-1133">Transmembrane helix</keyword>
<dbReference type="Proteomes" id="UP000766246">
    <property type="component" value="Unassembled WGS sequence"/>
</dbReference>